<evidence type="ECO:0000256" key="2">
    <source>
        <dbReference type="ARBA" id="ARBA00006727"/>
    </source>
</evidence>
<feature type="transmembrane region" description="Helical" evidence="4">
    <location>
        <begin position="109"/>
        <end position="133"/>
    </location>
</feature>
<dbReference type="PANTHER" id="PTHR11360:SF130">
    <property type="entry name" value="MAJOR FACILITATOR SUPERFAMILY (MFS) PROFILE DOMAIN-CONTAINING PROTEIN-RELATED"/>
    <property type="match status" value="1"/>
</dbReference>
<dbReference type="InterPro" id="IPR050327">
    <property type="entry name" value="Proton-linked_MCT"/>
</dbReference>
<dbReference type="InterPro" id="IPR020846">
    <property type="entry name" value="MFS_dom"/>
</dbReference>
<feature type="transmembrane region" description="Helical" evidence="4">
    <location>
        <begin position="235"/>
        <end position="254"/>
    </location>
</feature>
<feature type="compositionally biased region" description="Basic and acidic residues" evidence="3">
    <location>
        <begin position="1"/>
        <end position="26"/>
    </location>
</feature>
<dbReference type="Proteomes" id="UP001140513">
    <property type="component" value="Unassembled WGS sequence"/>
</dbReference>
<feature type="domain" description="Major facilitator superfamily (MFS) profile" evidence="5">
    <location>
        <begin position="109"/>
        <end position="498"/>
    </location>
</feature>
<feature type="transmembrane region" description="Helical" evidence="4">
    <location>
        <begin position="174"/>
        <end position="196"/>
    </location>
</feature>
<feature type="region of interest" description="Disordered" evidence="3">
    <location>
        <begin position="1"/>
        <end position="78"/>
    </location>
</feature>
<evidence type="ECO:0000256" key="3">
    <source>
        <dbReference type="SAM" id="MobiDB-lite"/>
    </source>
</evidence>
<dbReference type="RefSeq" id="XP_056066208.1">
    <property type="nucleotide sequence ID" value="XM_056219081.1"/>
</dbReference>
<evidence type="ECO:0000256" key="4">
    <source>
        <dbReference type="SAM" id="Phobius"/>
    </source>
</evidence>
<comment type="subcellular location">
    <subcellularLocation>
        <location evidence="1">Membrane</location>
        <topology evidence="1">Multi-pass membrane protein</topology>
    </subcellularLocation>
</comment>
<sequence length="499" mass="54075">MTFSEKEISDVEKGVQHAAEKSEEGNKFPGHNVGENADADETIRNHDPAAQPPQEEYEEEEEIERISTHRSRVASTKPNALKQITKTITARSNASVIDPGPPPDGGVKAWLQVFAGMLVITNTWGMTATFGVFQSYYTTELGMEASAVSWIGSMQMLGHFGLGMFTGRALDAGFFHWVVIPGMLLSALGIFLTSLCHEYWQFFLAQGLMNGIGNGCQFAPTMSLVTTYFARNRSAALAVMACGSAIGGLLYPTIVRQLLPQIGFQWTVRVMGFIMLAVGACYTSLLRPRLPPRKSGPLFELSAFREAPYTLYAIGLFLVCLGVYFAFYYISAYAVHVIGVSYGTSINLVLILNGMGLPGRLIPGYIANRWLGPYNTLIPLALITSLLMYCWAAVKTKASLYAFTILYGFFSAGFQGLFPAVMANLTKDLSKVGTRNGMGLSVVGFASLVGPPIAGALIQSRGGDYTGAQMWAGSAMLIGSLTIVAGRICITGWRLKERV</sequence>
<feature type="transmembrane region" description="Helical" evidence="4">
    <location>
        <begin position="374"/>
        <end position="394"/>
    </location>
</feature>
<dbReference type="InterPro" id="IPR011701">
    <property type="entry name" value="MFS"/>
</dbReference>
<keyword evidence="4" id="KW-1133">Transmembrane helix</keyword>
<feature type="transmembrane region" description="Helical" evidence="4">
    <location>
        <begin position="470"/>
        <end position="490"/>
    </location>
</feature>
<dbReference type="Gene3D" id="1.20.1250.20">
    <property type="entry name" value="MFS general substrate transporter like domains"/>
    <property type="match status" value="2"/>
</dbReference>
<dbReference type="OrthoDB" id="6499973at2759"/>
<feature type="transmembrane region" description="Helical" evidence="4">
    <location>
        <begin position="437"/>
        <end position="458"/>
    </location>
</feature>
<dbReference type="EMBL" id="JAPEUX010000008">
    <property type="protein sequence ID" value="KAJ4346408.1"/>
    <property type="molecule type" value="Genomic_DNA"/>
</dbReference>
<dbReference type="AlphaFoldDB" id="A0A9W8XBK8"/>
<organism evidence="6 7">
    <name type="scientific">Didymosphaeria variabile</name>
    <dbReference type="NCBI Taxonomy" id="1932322"/>
    <lineage>
        <taxon>Eukaryota</taxon>
        <taxon>Fungi</taxon>
        <taxon>Dikarya</taxon>
        <taxon>Ascomycota</taxon>
        <taxon>Pezizomycotina</taxon>
        <taxon>Dothideomycetes</taxon>
        <taxon>Pleosporomycetidae</taxon>
        <taxon>Pleosporales</taxon>
        <taxon>Massarineae</taxon>
        <taxon>Didymosphaeriaceae</taxon>
        <taxon>Didymosphaeria</taxon>
    </lineage>
</organism>
<dbReference type="PANTHER" id="PTHR11360">
    <property type="entry name" value="MONOCARBOXYLATE TRANSPORTER"/>
    <property type="match status" value="1"/>
</dbReference>
<gene>
    <name evidence="6" type="ORF">N0V89_010337</name>
</gene>
<evidence type="ECO:0000259" key="5">
    <source>
        <dbReference type="PROSITE" id="PS50850"/>
    </source>
</evidence>
<dbReference type="Pfam" id="PF07690">
    <property type="entry name" value="MFS_1"/>
    <property type="match status" value="1"/>
</dbReference>
<proteinExistence type="inferred from homology"/>
<comment type="caution">
    <text evidence="6">The sequence shown here is derived from an EMBL/GenBank/DDBJ whole genome shotgun (WGS) entry which is preliminary data.</text>
</comment>
<dbReference type="GO" id="GO:0022857">
    <property type="term" value="F:transmembrane transporter activity"/>
    <property type="evidence" value="ECO:0007669"/>
    <property type="project" value="InterPro"/>
</dbReference>
<dbReference type="CDD" id="cd17352">
    <property type="entry name" value="MFS_MCT_SLC16"/>
    <property type="match status" value="1"/>
</dbReference>
<protein>
    <recommendedName>
        <fullName evidence="5">Major facilitator superfamily (MFS) profile domain-containing protein</fullName>
    </recommendedName>
</protein>
<dbReference type="InterPro" id="IPR036259">
    <property type="entry name" value="MFS_trans_sf"/>
</dbReference>
<evidence type="ECO:0000313" key="7">
    <source>
        <dbReference type="Proteomes" id="UP001140513"/>
    </source>
</evidence>
<comment type="similarity">
    <text evidence="2">Belongs to the major facilitator superfamily. Monocarboxylate porter (TC 2.A.1.13) family.</text>
</comment>
<evidence type="ECO:0000256" key="1">
    <source>
        <dbReference type="ARBA" id="ARBA00004141"/>
    </source>
</evidence>
<feature type="transmembrane region" description="Helical" evidence="4">
    <location>
        <begin position="307"/>
        <end position="327"/>
    </location>
</feature>
<feature type="transmembrane region" description="Helical" evidence="4">
    <location>
        <begin position="400"/>
        <end position="425"/>
    </location>
</feature>
<dbReference type="SUPFAM" id="SSF103473">
    <property type="entry name" value="MFS general substrate transporter"/>
    <property type="match status" value="1"/>
</dbReference>
<name>A0A9W8XBK8_9PLEO</name>
<dbReference type="PROSITE" id="PS50850">
    <property type="entry name" value="MFS"/>
    <property type="match status" value="1"/>
</dbReference>
<evidence type="ECO:0000313" key="6">
    <source>
        <dbReference type="EMBL" id="KAJ4346408.1"/>
    </source>
</evidence>
<keyword evidence="4" id="KW-0812">Transmembrane</keyword>
<accession>A0A9W8XBK8</accession>
<feature type="transmembrane region" description="Helical" evidence="4">
    <location>
        <begin position="333"/>
        <end position="353"/>
    </location>
</feature>
<feature type="transmembrane region" description="Helical" evidence="4">
    <location>
        <begin position="266"/>
        <end position="286"/>
    </location>
</feature>
<reference evidence="6" key="1">
    <citation type="submission" date="2022-10" db="EMBL/GenBank/DDBJ databases">
        <title>Tapping the CABI collections for fungal endophytes: first genome assemblies for Collariella, Neodidymelliopsis, Ascochyta clinopodiicola, Didymella pomorum, Didymosphaeria variabile, Neocosmospora piperis and Neocucurbitaria cava.</title>
        <authorList>
            <person name="Hill R."/>
        </authorList>
    </citation>
    <scope>NUCLEOTIDE SEQUENCE</scope>
    <source>
        <strain evidence="6">IMI 356815</strain>
    </source>
</reference>
<feature type="transmembrane region" description="Helical" evidence="4">
    <location>
        <begin position="145"/>
        <end position="162"/>
    </location>
</feature>
<dbReference type="GeneID" id="80913867"/>
<dbReference type="GO" id="GO:0016020">
    <property type="term" value="C:membrane"/>
    <property type="evidence" value="ECO:0007669"/>
    <property type="project" value="UniProtKB-SubCell"/>
</dbReference>
<keyword evidence="7" id="KW-1185">Reference proteome</keyword>
<keyword evidence="4" id="KW-0472">Membrane</keyword>